<feature type="domain" description="FecR protein" evidence="1">
    <location>
        <begin position="132"/>
        <end position="225"/>
    </location>
</feature>
<protein>
    <submittedName>
        <fullName evidence="3">FecR family protein</fullName>
    </submittedName>
</protein>
<dbReference type="OrthoDB" id="7032198at2"/>
<reference evidence="3 4" key="1">
    <citation type="submission" date="2018-06" db="EMBL/GenBank/DDBJ databases">
        <title>Genomic Encyclopedia of Type Strains, Phase III (KMG-III): the genomes of soil and plant-associated and newly described type strains.</title>
        <authorList>
            <person name="Whitman W."/>
        </authorList>
    </citation>
    <scope>NUCLEOTIDE SEQUENCE [LARGE SCALE GENOMIC DNA]</scope>
    <source>
        <strain evidence="3 4">CECT 7732</strain>
    </source>
</reference>
<dbReference type="RefSeq" id="WP_113875425.1">
    <property type="nucleotide sequence ID" value="NZ_QNRF01000009.1"/>
</dbReference>
<feature type="domain" description="FecR N-terminal" evidence="2">
    <location>
        <begin position="23"/>
        <end position="64"/>
    </location>
</feature>
<evidence type="ECO:0000313" key="4">
    <source>
        <dbReference type="Proteomes" id="UP000252086"/>
    </source>
</evidence>
<dbReference type="Pfam" id="PF04773">
    <property type="entry name" value="FecR"/>
    <property type="match status" value="1"/>
</dbReference>
<dbReference type="Gene3D" id="3.55.50.30">
    <property type="match status" value="1"/>
</dbReference>
<dbReference type="AlphaFoldDB" id="A0A366CUN1"/>
<organism evidence="3 4">
    <name type="scientific">Marinomonas aquiplantarum</name>
    <dbReference type="NCBI Taxonomy" id="491951"/>
    <lineage>
        <taxon>Bacteria</taxon>
        <taxon>Pseudomonadati</taxon>
        <taxon>Pseudomonadota</taxon>
        <taxon>Gammaproteobacteria</taxon>
        <taxon>Oceanospirillales</taxon>
        <taxon>Oceanospirillaceae</taxon>
        <taxon>Marinomonas</taxon>
    </lineage>
</organism>
<dbReference type="InterPro" id="IPR012373">
    <property type="entry name" value="Ferrdict_sens_TM"/>
</dbReference>
<sequence length="340" mass="38304">MRDVAVGTFSMMNSKSNHFKQLEAASEWFAILSDEAASEQDKQAWLKWLEADIEHQRAWSKVESVGAMFDSFQQQGLNTPVKQVLDNSHARQVSRRQFSKGLLGVTAALGIGWIGWEKASLPSMVAVWNADFHTSTGELKRVALADGSDVWLNTYTGLNDEFDDNVRAISLISGEAFFDLNETQDERPFLVSCPHAVIKLTSQKARFCLRHLSDQQAVLAVYHGQLSFSSLHSKQSMLINAGKEVHLHKNASMKPQPVMAMYESWTRGQLIVDDMSLKDFINEIGRYQHGHINLDSSLESWRVVGTYPTQDIDTVLTMLETAFPIKVEKIMPWWINISAA</sequence>
<dbReference type="Pfam" id="PF16220">
    <property type="entry name" value="DUF4880"/>
    <property type="match status" value="1"/>
</dbReference>
<gene>
    <name evidence="3" type="ORF">DFP76_10975</name>
</gene>
<proteinExistence type="predicted"/>
<dbReference type="PANTHER" id="PTHR30273">
    <property type="entry name" value="PERIPLASMIC SIGNAL SENSOR AND SIGMA FACTOR ACTIVATOR FECR-RELATED"/>
    <property type="match status" value="1"/>
</dbReference>
<evidence type="ECO:0000259" key="2">
    <source>
        <dbReference type="Pfam" id="PF16220"/>
    </source>
</evidence>
<keyword evidence="4" id="KW-1185">Reference proteome</keyword>
<accession>A0A366CUN1</accession>
<dbReference type="Gene3D" id="2.60.120.1440">
    <property type="match status" value="1"/>
</dbReference>
<name>A0A366CUN1_9GAMM</name>
<dbReference type="InterPro" id="IPR006860">
    <property type="entry name" value="FecR"/>
</dbReference>
<dbReference type="PANTHER" id="PTHR30273:SF2">
    <property type="entry name" value="PROTEIN FECR"/>
    <property type="match status" value="1"/>
</dbReference>
<comment type="caution">
    <text evidence="3">The sequence shown here is derived from an EMBL/GenBank/DDBJ whole genome shotgun (WGS) entry which is preliminary data.</text>
</comment>
<dbReference type="InterPro" id="IPR032623">
    <property type="entry name" value="FecR_N"/>
</dbReference>
<dbReference type="GO" id="GO:0016989">
    <property type="term" value="F:sigma factor antagonist activity"/>
    <property type="evidence" value="ECO:0007669"/>
    <property type="project" value="TreeGrafter"/>
</dbReference>
<evidence type="ECO:0000259" key="1">
    <source>
        <dbReference type="Pfam" id="PF04773"/>
    </source>
</evidence>
<dbReference type="PIRSF" id="PIRSF018266">
    <property type="entry name" value="FecR"/>
    <property type="match status" value="1"/>
</dbReference>
<dbReference type="Proteomes" id="UP000252086">
    <property type="component" value="Unassembled WGS sequence"/>
</dbReference>
<evidence type="ECO:0000313" key="3">
    <source>
        <dbReference type="EMBL" id="RBO80023.1"/>
    </source>
</evidence>
<dbReference type="EMBL" id="QNRF01000009">
    <property type="protein sequence ID" value="RBO80023.1"/>
    <property type="molecule type" value="Genomic_DNA"/>
</dbReference>